<evidence type="ECO:0000313" key="3">
    <source>
        <dbReference type="EMBL" id="GAA0611506.1"/>
    </source>
</evidence>
<dbReference type="SUPFAM" id="SSF53474">
    <property type="entry name" value="alpha/beta-Hydrolases"/>
    <property type="match status" value="1"/>
</dbReference>
<dbReference type="InterPro" id="IPR029058">
    <property type="entry name" value="AB_hydrolase_fold"/>
</dbReference>
<comment type="caution">
    <text evidence="3">The sequence shown here is derived from an EMBL/GenBank/DDBJ whole genome shotgun (WGS) entry which is preliminary data.</text>
</comment>
<proteinExistence type="predicted"/>
<dbReference type="InterPro" id="IPR000073">
    <property type="entry name" value="AB_hydrolase_1"/>
</dbReference>
<protein>
    <recommendedName>
        <fullName evidence="2">AB hydrolase-1 domain-containing protein</fullName>
    </recommendedName>
</protein>
<keyword evidence="4" id="KW-1185">Reference proteome</keyword>
<accession>A0ABP3RJ30</accession>
<reference evidence="4" key="1">
    <citation type="journal article" date="2019" name="Int. J. Syst. Evol. Microbiol.">
        <title>The Global Catalogue of Microorganisms (GCM) 10K type strain sequencing project: providing services to taxonomists for standard genome sequencing and annotation.</title>
        <authorList>
            <consortium name="The Broad Institute Genomics Platform"/>
            <consortium name="The Broad Institute Genome Sequencing Center for Infectious Disease"/>
            <person name="Wu L."/>
            <person name="Ma J."/>
        </authorList>
    </citation>
    <scope>NUCLEOTIDE SEQUENCE [LARGE SCALE GENOMIC DNA]</scope>
    <source>
        <strain evidence="4">JCM 5067</strain>
    </source>
</reference>
<organism evidence="3 4">
    <name type="scientific">Streptomyces crystallinus</name>
    <dbReference type="NCBI Taxonomy" id="68191"/>
    <lineage>
        <taxon>Bacteria</taxon>
        <taxon>Bacillati</taxon>
        <taxon>Actinomycetota</taxon>
        <taxon>Actinomycetes</taxon>
        <taxon>Kitasatosporales</taxon>
        <taxon>Streptomycetaceae</taxon>
        <taxon>Streptomyces</taxon>
    </lineage>
</organism>
<dbReference type="EMBL" id="BAAACA010000034">
    <property type="protein sequence ID" value="GAA0611506.1"/>
    <property type="molecule type" value="Genomic_DNA"/>
</dbReference>
<dbReference type="Gene3D" id="3.40.50.1820">
    <property type="entry name" value="alpha/beta hydrolase"/>
    <property type="match status" value="1"/>
</dbReference>
<gene>
    <name evidence="3" type="ORF">GCM10010394_46640</name>
</gene>
<feature type="domain" description="AB hydrolase-1" evidence="2">
    <location>
        <begin position="11"/>
        <end position="73"/>
    </location>
</feature>
<feature type="region of interest" description="Disordered" evidence="1">
    <location>
        <begin position="77"/>
        <end position="101"/>
    </location>
</feature>
<sequence length="101" mass="11215">MDLSRTGYVVDVAILLYILKIRDAVVLGHSLGGVNAYQLAARQPVLVRALVVDHIGAEIDDDLSFSLPWPHRVPPETALGASRELPDGRRPRIPRWPESRL</sequence>
<evidence type="ECO:0000313" key="4">
    <source>
        <dbReference type="Proteomes" id="UP001500668"/>
    </source>
</evidence>
<name>A0ABP3RJ30_9ACTN</name>
<dbReference type="Proteomes" id="UP001500668">
    <property type="component" value="Unassembled WGS sequence"/>
</dbReference>
<evidence type="ECO:0000259" key="2">
    <source>
        <dbReference type="Pfam" id="PF00561"/>
    </source>
</evidence>
<evidence type="ECO:0000256" key="1">
    <source>
        <dbReference type="SAM" id="MobiDB-lite"/>
    </source>
</evidence>
<dbReference type="Pfam" id="PF00561">
    <property type="entry name" value="Abhydrolase_1"/>
    <property type="match status" value="1"/>
</dbReference>
<feature type="compositionally biased region" description="Basic and acidic residues" evidence="1">
    <location>
        <begin position="84"/>
        <end position="101"/>
    </location>
</feature>